<evidence type="ECO:0000256" key="13">
    <source>
        <dbReference type="ARBA" id="ARBA00047616"/>
    </source>
</evidence>
<evidence type="ECO:0000256" key="8">
    <source>
        <dbReference type="ARBA" id="ARBA00023180"/>
    </source>
</evidence>
<dbReference type="InterPro" id="IPR036188">
    <property type="entry name" value="FAD/NAD-bd_sf"/>
</dbReference>
<sequence>RASAMPALRLLLLLSALCPPVPGLQPQRDAPGRIAVVGGGIGGAAAAYFLRQKFGRSVRLEVLEKEAVGGRLATLQVEGAAYEAGGSVLHPLNLHMKHFVKELGLSVAPTQSSLVGIYDGEEFVFEESSWYIVNLLKLLWRYGLNPLRMYMWVEDILDKFMRIYRYQTHDYAFSSNERLLHALGGNDFTRMLNQTIDEAMQRAGFSHKFINEVVCPAMRVNYGQGVNINSFVGAVSLAGVESGLWSVKGGNKLVCTGLLYASKAEVIPGTVLSIEPKTRPRATGELGWLWWGGQRDSQRDKWSGLTKLSSPGDPVKLYQVTYNTTSGLTGDTYDIVVIAAPLSRKMANITFKNFDPPLFNFPNPYHQTVTTLVHGRLNASFFGYRDPSAFHFGAIFTMENPKLFINSLGVVSPVEDVSTEGKLPLQSAVWKVFSKEVLTKEQLNLLFSSYDSIKVKTWLAYPHYSPPDKCPPIVLHDNIYYINGIERAASAMEMSAIAAKNAALLAYHRWYGNAEKIDQEDLHEKLKTEL</sequence>
<dbReference type="OrthoDB" id="437369at2759"/>
<dbReference type="InterPro" id="IPR010795">
    <property type="entry name" value="Prenylcys_lyase"/>
</dbReference>
<dbReference type="EC" id="1.8.3.5" evidence="10"/>
<comment type="catalytic activity">
    <reaction evidence="13">
        <text>S-(2E,6E)-farnesyl-L-cysteine + O2 + H2O = (2E,6E)-farnesal + L-cysteine + H2O2</text>
        <dbReference type="Rhea" id="RHEA:30231"/>
        <dbReference type="ChEBI" id="CHEBI:15377"/>
        <dbReference type="ChEBI" id="CHEBI:15379"/>
        <dbReference type="ChEBI" id="CHEBI:15894"/>
        <dbReference type="ChEBI" id="CHEBI:16240"/>
        <dbReference type="ChEBI" id="CHEBI:35235"/>
        <dbReference type="ChEBI" id="CHEBI:62141"/>
        <dbReference type="EC" id="1.8.3.5"/>
    </reaction>
    <physiologicalReaction direction="left-to-right" evidence="13">
        <dbReference type="Rhea" id="RHEA:30232"/>
    </physiologicalReaction>
</comment>
<feature type="domain" description="Prenylcysteine lyase" evidence="17">
    <location>
        <begin position="125"/>
        <end position="519"/>
    </location>
</feature>
<dbReference type="Pfam" id="PF07156">
    <property type="entry name" value="Prenylcys_lyase"/>
    <property type="match status" value="1"/>
</dbReference>
<evidence type="ECO:0000313" key="19">
    <source>
        <dbReference type="Proteomes" id="UP000648918"/>
    </source>
</evidence>
<evidence type="ECO:0000256" key="14">
    <source>
        <dbReference type="ARBA" id="ARBA00048495"/>
    </source>
</evidence>
<evidence type="ECO:0000256" key="1">
    <source>
        <dbReference type="ARBA" id="ARBA00001974"/>
    </source>
</evidence>
<dbReference type="AlphaFoldDB" id="A0A851ZIJ8"/>
<reference evidence="18" key="1">
    <citation type="submission" date="2019-09" db="EMBL/GenBank/DDBJ databases">
        <title>Bird 10,000 Genomes (B10K) Project - Family phase.</title>
        <authorList>
            <person name="Zhang G."/>
        </authorList>
    </citation>
    <scope>NUCLEOTIDE SEQUENCE</scope>
    <source>
        <strain evidence="18">B10K-DU-024-03</strain>
        <tissue evidence="18">Muscle</tissue>
    </source>
</reference>
<comment type="caution">
    <text evidence="18">The sequence shown here is derived from an EMBL/GenBank/DDBJ whole genome shotgun (WGS) entry which is preliminary data.</text>
</comment>
<dbReference type="SUPFAM" id="SSF51905">
    <property type="entry name" value="FAD/NAD(P)-binding domain"/>
    <property type="match status" value="1"/>
</dbReference>
<comment type="function">
    <text evidence="12">Prenylcysteine oxidase that cleaves the thioether bond of prenyl-L-cysteines, such as farnesylcysteine and geranylgeranylcysteine. Only active against free prenylcysteines and not prenylcysteine residues within prenylated proteins or peptides. Involved in the final step in the degradation of prenylated proteins, by degrading prenylcysteines after the protein has been degraded.</text>
</comment>
<evidence type="ECO:0000256" key="16">
    <source>
        <dbReference type="SAM" id="SignalP"/>
    </source>
</evidence>
<proteinExistence type="inferred from homology"/>
<organism evidence="18 19">
    <name type="scientific">Halcyon senegalensis</name>
    <dbReference type="NCBI Taxonomy" id="342381"/>
    <lineage>
        <taxon>Eukaryota</taxon>
        <taxon>Metazoa</taxon>
        <taxon>Chordata</taxon>
        <taxon>Craniata</taxon>
        <taxon>Vertebrata</taxon>
        <taxon>Euteleostomi</taxon>
        <taxon>Archelosauria</taxon>
        <taxon>Archosauria</taxon>
        <taxon>Dinosauria</taxon>
        <taxon>Saurischia</taxon>
        <taxon>Theropoda</taxon>
        <taxon>Coelurosauria</taxon>
        <taxon>Aves</taxon>
        <taxon>Neognathae</taxon>
        <taxon>Neoaves</taxon>
        <taxon>Telluraves</taxon>
        <taxon>Coraciimorphae</taxon>
        <taxon>Coraciiformes</taxon>
        <taxon>Alcedinidae</taxon>
        <taxon>Halcyon</taxon>
    </lineage>
</organism>
<evidence type="ECO:0000256" key="12">
    <source>
        <dbReference type="ARBA" id="ARBA00045287"/>
    </source>
</evidence>
<evidence type="ECO:0000256" key="9">
    <source>
        <dbReference type="ARBA" id="ARBA00023228"/>
    </source>
</evidence>
<evidence type="ECO:0000256" key="15">
    <source>
        <dbReference type="ARBA" id="ARBA00049343"/>
    </source>
</evidence>
<dbReference type="GO" id="GO:0001735">
    <property type="term" value="F:prenylcysteine oxidase activity"/>
    <property type="evidence" value="ECO:0007669"/>
    <property type="project" value="UniProtKB-EC"/>
</dbReference>
<evidence type="ECO:0000259" key="17">
    <source>
        <dbReference type="Pfam" id="PF07156"/>
    </source>
</evidence>
<comment type="cofactor">
    <cofactor evidence="1">
        <name>FAD</name>
        <dbReference type="ChEBI" id="CHEBI:57692"/>
    </cofactor>
</comment>
<dbReference type="GO" id="GO:0030328">
    <property type="term" value="P:prenylcysteine catabolic process"/>
    <property type="evidence" value="ECO:0007669"/>
    <property type="project" value="InterPro"/>
</dbReference>
<feature type="chain" id="PRO_5032889761" description="Prenylcysteine oxidase 1" evidence="16">
    <location>
        <begin position="24"/>
        <end position="530"/>
    </location>
</feature>
<dbReference type="Pfam" id="PF13450">
    <property type="entry name" value="NAD_binding_8"/>
    <property type="match status" value="1"/>
</dbReference>
<gene>
    <name evidence="18" type="primary">Pcyox1</name>
    <name evidence="18" type="ORF">HALSEN_R07136</name>
</gene>
<dbReference type="GO" id="GO:0030327">
    <property type="term" value="P:prenylated protein catabolic process"/>
    <property type="evidence" value="ECO:0007669"/>
    <property type="project" value="TreeGrafter"/>
</dbReference>
<dbReference type="InterPro" id="IPR017046">
    <property type="entry name" value="Prenylcysteine_Oxase1"/>
</dbReference>
<evidence type="ECO:0000256" key="10">
    <source>
        <dbReference type="ARBA" id="ARBA00039077"/>
    </source>
</evidence>
<feature type="signal peptide" evidence="16">
    <location>
        <begin position="1"/>
        <end position="23"/>
    </location>
</feature>
<dbReference type="GO" id="GO:0005764">
    <property type="term" value="C:lysosome"/>
    <property type="evidence" value="ECO:0007669"/>
    <property type="project" value="UniProtKB-SubCell"/>
</dbReference>
<feature type="non-terminal residue" evidence="18">
    <location>
        <position position="530"/>
    </location>
</feature>
<dbReference type="PANTHER" id="PTHR15944">
    <property type="entry name" value="FARNESYLCYSTEINE LYASE"/>
    <property type="match status" value="1"/>
</dbReference>
<feature type="non-terminal residue" evidence="18">
    <location>
        <position position="1"/>
    </location>
</feature>
<evidence type="ECO:0000256" key="4">
    <source>
        <dbReference type="ARBA" id="ARBA00022630"/>
    </source>
</evidence>
<keyword evidence="19" id="KW-1185">Reference proteome</keyword>
<dbReference type="Proteomes" id="UP000648918">
    <property type="component" value="Unassembled WGS sequence"/>
</dbReference>
<keyword evidence="4" id="KW-0285">Flavoprotein</keyword>
<evidence type="ECO:0000256" key="5">
    <source>
        <dbReference type="ARBA" id="ARBA00022729"/>
    </source>
</evidence>
<protein>
    <recommendedName>
        <fullName evidence="11">Prenylcysteine oxidase 1</fullName>
        <ecNumber evidence="10">1.8.3.5</ecNumber>
    </recommendedName>
</protein>
<dbReference type="Gene3D" id="3.50.50.60">
    <property type="entry name" value="FAD/NAD(P)-binding domain"/>
    <property type="match status" value="1"/>
</dbReference>
<evidence type="ECO:0000313" key="18">
    <source>
        <dbReference type="EMBL" id="NXD88542.1"/>
    </source>
</evidence>
<accession>A0A851ZIJ8</accession>
<dbReference type="EMBL" id="WBNJ01001271">
    <property type="protein sequence ID" value="NXD88542.1"/>
    <property type="molecule type" value="Genomic_DNA"/>
</dbReference>
<keyword evidence="9" id="KW-0458">Lysosome</keyword>
<keyword evidence="5 16" id="KW-0732">Signal</keyword>
<evidence type="ECO:0000256" key="2">
    <source>
        <dbReference type="ARBA" id="ARBA00004371"/>
    </source>
</evidence>
<dbReference type="PIRSF" id="PIRSF036292">
    <property type="entry name" value="Prenylcysteine_oxidase"/>
    <property type="match status" value="1"/>
</dbReference>
<evidence type="ECO:0000256" key="6">
    <source>
        <dbReference type="ARBA" id="ARBA00022827"/>
    </source>
</evidence>
<name>A0A851ZIJ8_9AVES</name>
<keyword evidence="7" id="KW-0560">Oxidoreductase</keyword>
<comment type="catalytic activity">
    <reaction evidence="14">
        <text>an S-polyprenyl-L-cysteine + O2 + H2O = a polyprenal + L-cysteine + H2O2</text>
        <dbReference type="Rhea" id="RHEA:53892"/>
        <dbReference type="Rhea" id="RHEA-COMP:13675"/>
        <dbReference type="Rhea" id="RHEA-COMP:13676"/>
        <dbReference type="ChEBI" id="CHEBI:15377"/>
        <dbReference type="ChEBI" id="CHEBI:15379"/>
        <dbReference type="ChEBI" id="CHEBI:16240"/>
        <dbReference type="ChEBI" id="CHEBI:35235"/>
        <dbReference type="ChEBI" id="CHEBI:137934"/>
        <dbReference type="ChEBI" id="CHEBI:137935"/>
        <dbReference type="EC" id="1.8.3.5"/>
    </reaction>
    <physiologicalReaction direction="left-to-right" evidence="14">
        <dbReference type="Rhea" id="RHEA:53893"/>
    </physiologicalReaction>
</comment>
<comment type="similarity">
    <text evidence="3">Belongs to the prenylcysteine oxidase family.</text>
</comment>
<evidence type="ECO:0000256" key="7">
    <source>
        <dbReference type="ARBA" id="ARBA00023002"/>
    </source>
</evidence>
<dbReference type="PANTHER" id="PTHR15944:SF3">
    <property type="entry name" value="PRENYLCYSTEINE OXIDASE 1"/>
    <property type="match status" value="1"/>
</dbReference>
<keyword evidence="6" id="KW-0274">FAD</keyword>
<evidence type="ECO:0000256" key="3">
    <source>
        <dbReference type="ARBA" id="ARBA00009967"/>
    </source>
</evidence>
<keyword evidence="8" id="KW-0325">Glycoprotein</keyword>
<evidence type="ECO:0000256" key="11">
    <source>
        <dbReference type="ARBA" id="ARBA00040608"/>
    </source>
</evidence>
<comment type="subcellular location">
    <subcellularLocation>
        <location evidence="2">Lysosome</location>
    </subcellularLocation>
</comment>
<comment type="catalytic activity">
    <reaction evidence="15">
        <text>[(2E,6E,10E)-geranylgeranyl]-L-cysteine + O2 + H2O = (2E,6E,10E)-geranylgeranial + L-cysteine + H2O2</text>
        <dbReference type="Rhea" id="RHEA:70407"/>
        <dbReference type="ChEBI" id="CHEBI:15377"/>
        <dbReference type="ChEBI" id="CHEBI:15379"/>
        <dbReference type="ChEBI" id="CHEBI:16240"/>
        <dbReference type="ChEBI" id="CHEBI:35235"/>
        <dbReference type="ChEBI" id="CHEBI:189549"/>
        <dbReference type="ChEBI" id="CHEBI:189554"/>
        <dbReference type="EC" id="1.8.3.5"/>
    </reaction>
    <physiologicalReaction direction="left-to-right" evidence="15">
        <dbReference type="Rhea" id="RHEA:70408"/>
    </physiologicalReaction>
</comment>